<dbReference type="RefSeq" id="WP_106527514.1">
    <property type="nucleotide sequence ID" value="NZ_PYAW01000001.1"/>
</dbReference>
<dbReference type="InterPro" id="IPR024079">
    <property type="entry name" value="MetalloPept_cat_dom_sf"/>
</dbReference>
<evidence type="ECO:0008006" key="3">
    <source>
        <dbReference type="Google" id="ProtNLM"/>
    </source>
</evidence>
<evidence type="ECO:0000313" key="2">
    <source>
        <dbReference type="Proteomes" id="UP000240971"/>
    </source>
</evidence>
<reference evidence="1 2" key="1">
    <citation type="submission" date="2018-03" db="EMBL/GenBank/DDBJ databases">
        <title>Genomic Encyclopedia of Archaeal and Bacterial Type Strains, Phase II (KMG-II): from individual species to whole genera.</title>
        <authorList>
            <person name="Goeker M."/>
        </authorList>
    </citation>
    <scope>NUCLEOTIDE SEQUENCE [LARGE SCALE GENOMIC DNA]</scope>
    <source>
        <strain evidence="1 2">DSM 24859</strain>
    </source>
</reference>
<dbReference type="EMBL" id="PYAW01000001">
    <property type="protein sequence ID" value="PSL50365.1"/>
    <property type="molecule type" value="Genomic_DNA"/>
</dbReference>
<comment type="caution">
    <text evidence="1">The sequence shown here is derived from an EMBL/GenBank/DDBJ whole genome shotgun (WGS) entry which is preliminary data.</text>
</comment>
<organism evidence="1 2">
    <name type="scientific">Chitinophaga niastensis</name>
    <dbReference type="NCBI Taxonomy" id="536980"/>
    <lineage>
        <taxon>Bacteria</taxon>
        <taxon>Pseudomonadati</taxon>
        <taxon>Bacteroidota</taxon>
        <taxon>Chitinophagia</taxon>
        <taxon>Chitinophagales</taxon>
        <taxon>Chitinophagaceae</taxon>
        <taxon>Chitinophaga</taxon>
    </lineage>
</organism>
<name>A0A2P8HW19_CHINA</name>
<dbReference type="GO" id="GO:0008237">
    <property type="term" value="F:metallopeptidase activity"/>
    <property type="evidence" value="ECO:0007669"/>
    <property type="project" value="InterPro"/>
</dbReference>
<dbReference type="OrthoDB" id="642631at2"/>
<dbReference type="Gene3D" id="3.40.390.10">
    <property type="entry name" value="Collagenase (Catalytic Domain)"/>
    <property type="match status" value="1"/>
</dbReference>
<protein>
    <recommendedName>
        <fullName evidence="3">Dual-action HEIGH metallo-peptidase</fullName>
    </recommendedName>
</protein>
<sequence length="259" mass="28436">MQQKYIIAAALLLCFSCTKSKQQQELFFENNLVNIKPADNIWFNKKVDFSKSKNITVFVDNRLSGADGNVVAKAINAAIPVAQKYLNQLSLNINITTITYGDVIPPLGTSYSVVIRGDNSGTNAAPAWAHIPGGTGNVGDLISINLDLNQTSLSWAHVYYTRLLVHEFLHTLGYGHTGAVSGGDYDTNVEEMAIPNTHNTPQDPSLALMSSYNSLYSLTGYNGAPADFDSGTNPYYVFTKGDLAQLNWYYTLKPPYDIY</sequence>
<proteinExistence type="predicted"/>
<accession>A0A2P8HW19</accession>
<dbReference type="Proteomes" id="UP000240971">
    <property type="component" value="Unassembled WGS sequence"/>
</dbReference>
<keyword evidence="2" id="KW-1185">Reference proteome</keyword>
<dbReference type="SUPFAM" id="SSF55486">
    <property type="entry name" value="Metalloproteases ('zincins'), catalytic domain"/>
    <property type="match status" value="1"/>
</dbReference>
<dbReference type="AlphaFoldDB" id="A0A2P8HW19"/>
<evidence type="ECO:0000313" key="1">
    <source>
        <dbReference type="EMBL" id="PSL50365.1"/>
    </source>
</evidence>
<gene>
    <name evidence="1" type="ORF">CLV51_1011710</name>
</gene>